<evidence type="ECO:0000256" key="3">
    <source>
        <dbReference type="RuleBase" id="RU000363"/>
    </source>
</evidence>
<dbReference type="GO" id="GO:0016491">
    <property type="term" value="F:oxidoreductase activity"/>
    <property type="evidence" value="ECO:0007669"/>
    <property type="project" value="UniProtKB-KW"/>
</dbReference>
<comment type="similarity">
    <text evidence="1 3">Belongs to the short-chain dehydrogenases/reductases (SDR) family.</text>
</comment>
<dbReference type="Proteomes" id="UP000308133">
    <property type="component" value="Unassembled WGS sequence"/>
</dbReference>
<accession>A0A4U7ARN7</accession>
<dbReference type="InterPro" id="IPR036291">
    <property type="entry name" value="NAD(P)-bd_dom_sf"/>
</dbReference>
<keyword evidence="2" id="KW-0560">Oxidoreductase</keyword>
<dbReference type="PANTHER" id="PTHR24320:SF272">
    <property type="entry name" value="NAD(P)-BINDING ROSSMANN-FOLD SUPERFAMILY PROTEIN"/>
    <property type="match status" value="1"/>
</dbReference>
<gene>
    <name evidence="5" type="ORF">C1H76_7207</name>
</gene>
<feature type="compositionally biased region" description="Basic and acidic residues" evidence="4">
    <location>
        <begin position="13"/>
        <end position="24"/>
    </location>
</feature>
<proteinExistence type="inferred from homology"/>
<dbReference type="PRINTS" id="PR00080">
    <property type="entry name" value="SDRFAMILY"/>
</dbReference>
<evidence type="ECO:0000313" key="5">
    <source>
        <dbReference type="EMBL" id="TKX20619.1"/>
    </source>
</evidence>
<evidence type="ECO:0000313" key="6">
    <source>
        <dbReference type="Proteomes" id="UP000308133"/>
    </source>
</evidence>
<reference evidence="5 6" key="1">
    <citation type="submission" date="2018-02" db="EMBL/GenBank/DDBJ databases">
        <title>Draft genome sequences of Elsinoe sp., causing black scab on jojoba.</title>
        <authorList>
            <person name="Stodart B."/>
            <person name="Jeffress S."/>
            <person name="Ash G."/>
            <person name="Arun Chinnappa K."/>
        </authorList>
    </citation>
    <scope>NUCLEOTIDE SEQUENCE [LARGE SCALE GENOMIC DNA]</scope>
    <source>
        <strain evidence="5 6">Hillstone_2</strain>
    </source>
</reference>
<dbReference type="Pfam" id="PF00106">
    <property type="entry name" value="adh_short"/>
    <property type="match status" value="1"/>
</dbReference>
<dbReference type="SUPFAM" id="SSF51735">
    <property type="entry name" value="NAD(P)-binding Rossmann-fold domains"/>
    <property type="match status" value="1"/>
</dbReference>
<evidence type="ECO:0008006" key="7">
    <source>
        <dbReference type="Google" id="ProtNLM"/>
    </source>
</evidence>
<feature type="region of interest" description="Disordered" evidence="4">
    <location>
        <begin position="1"/>
        <end position="24"/>
    </location>
</feature>
<evidence type="ECO:0000256" key="2">
    <source>
        <dbReference type="ARBA" id="ARBA00023002"/>
    </source>
</evidence>
<organism evidence="5 6">
    <name type="scientific">Elsinoe australis</name>
    <dbReference type="NCBI Taxonomy" id="40998"/>
    <lineage>
        <taxon>Eukaryota</taxon>
        <taxon>Fungi</taxon>
        <taxon>Dikarya</taxon>
        <taxon>Ascomycota</taxon>
        <taxon>Pezizomycotina</taxon>
        <taxon>Dothideomycetes</taxon>
        <taxon>Dothideomycetidae</taxon>
        <taxon>Myriangiales</taxon>
        <taxon>Elsinoaceae</taxon>
        <taxon>Elsinoe</taxon>
    </lineage>
</organism>
<dbReference type="Gene3D" id="3.40.50.720">
    <property type="entry name" value="NAD(P)-binding Rossmann-like Domain"/>
    <property type="match status" value="1"/>
</dbReference>
<dbReference type="PRINTS" id="PR00081">
    <property type="entry name" value="GDHRDH"/>
</dbReference>
<name>A0A4U7ARN7_9PEZI</name>
<evidence type="ECO:0000256" key="1">
    <source>
        <dbReference type="ARBA" id="ARBA00006484"/>
    </source>
</evidence>
<evidence type="ECO:0000256" key="4">
    <source>
        <dbReference type="SAM" id="MobiDB-lite"/>
    </source>
</evidence>
<comment type="caution">
    <text evidence="5">The sequence shown here is derived from an EMBL/GenBank/DDBJ whole genome shotgun (WGS) entry which is preliminary data.</text>
</comment>
<protein>
    <recommendedName>
        <fullName evidence="7">NAD(P)-binding protein</fullName>
    </recommendedName>
</protein>
<dbReference type="PANTHER" id="PTHR24320">
    <property type="entry name" value="RETINOL DEHYDROGENASE"/>
    <property type="match status" value="1"/>
</dbReference>
<sequence length="343" mass="36763">MSPPTSFYQPYADLHKNPQGEGDARPTTMKIIEDQGLINKWSDKVVLITGTNVGIGTETARALHATGAKVFVTARTKAKVEPVVTDILSTSPSKVPIEIIEMDLSSLSSIRKAASDFLSRSSQLNVLVNNAGIMACPQGQTSDGFELQLGTNHLGHFLFFQLLAPTLVQSSTPSFASRVINVSSSGHGMAAPDFDNLHFQKPNSYSPFAAYGASKTANIWFSNEIERRYAQKGLHSISLHPGVIFQTGLTRNLAPGAMDGMDISKWEKLIKSVQQGAATQVWAATAKELEGQGGFYVADCGVSKPIAEGEEVGGSTYAPHAYNEEGEKKLWEVSCEAVGVGKA</sequence>
<dbReference type="InterPro" id="IPR002347">
    <property type="entry name" value="SDR_fam"/>
</dbReference>
<dbReference type="AlphaFoldDB" id="A0A4U7ARN7"/>
<dbReference type="EMBL" id="PTQR01000087">
    <property type="protein sequence ID" value="TKX20619.1"/>
    <property type="molecule type" value="Genomic_DNA"/>
</dbReference>